<evidence type="ECO:0000259" key="1">
    <source>
        <dbReference type="Pfam" id="PF02205"/>
    </source>
</evidence>
<dbReference type="AlphaFoldDB" id="A0A383VQE6"/>
<evidence type="ECO:0000313" key="3">
    <source>
        <dbReference type="Proteomes" id="UP000256970"/>
    </source>
</evidence>
<reference evidence="2 3" key="1">
    <citation type="submission" date="2016-10" db="EMBL/GenBank/DDBJ databases">
        <authorList>
            <person name="Cai Z."/>
        </authorList>
    </citation>
    <scope>NUCLEOTIDE SEQUENCE [LARGE SCALE GENOMIC DNA]</scope>
</reference>
<dbReference type="EMBL" id="FNXT01000767">
    <property type="protein sequence ID" value="SZX66954.1"/>
    <property type="molecule type" value="Genomic_DNA"/>
</dbReference>
<organism evidence="2 3">
    <name type="scientific">Tetradesmus obliquus</name>
    <name type="common">Green alga</name>
    <name type="synonym">Acutodesmus obliquus</name>
    <dbReference type="NCBI Taxonomy" id="3088"/>
    <lineage>
        <taxon>Eukaryota</taxon>
        <taxon>Viridiplantae</taxon>
        <taxon>Chlorophyta</taxon>
        <taxon>core chlorophytes</taxon>
        <taxon>Chlorophyceae</taxon>
        <taxon>CS clade</taxon>
        <taxon>Sphaeropleales</taxon>
        <taxon>Scenedesmaceae</taxon>
        <taxon>Tetradesmus</taxon>
    </lineage>
</organism>
<dbReference type="InterPro" id="IPR003124">
    <property type="entry name" value="WH2_dom"/>
</dbReference>
<gene>
    <name evidence="2" type="ORF">BQ4739_LOCUS7380</name>
</gene>
<proteinExistence type="predicted"/>
<evidence type="ECO:0000313" key="2">
    <source>
        <dbReference type="EMBL" id="SZX66954.1"/>
    </source>
</evidence>
<dbReference type="GO" id="GO:0003779">
    <property type="term" value="F:actin binding"/>
    <property type="evidence" value="ECO:0007669"/>
    <property type="project" value="InterPro"/>
</dbReference>
<sequence>MDEVLQEVKQEHKLHHVETVDKGQPVIDPDVHLRTFDKQGLLSSIEAGVPLKHVDTVDKSQPVIEPDVHVQPNNHKELLQEVRAAAAHAALVCEVHAVSDAAGAGDGDEDVEASPIVAQLKHVETADKGQPALDPNAHVGKWDKEGFLQEVAAPHSLRHVEPSQVHDASRPAIPADAHVGENPAKAVLEAIAHGEVPQLRHVEAPQ</sequence>
<dbReference type="Pfam" id="PF02205">
    <property type="entry name" value="WH2"/>
    <property type="match status" value="1"/>
</dbReference>
<name>A0A383VQE6_TETOB</name>
<keyword evidence="3" id="KW-1185">Reference proteome</keyword>
<accession>A0A383VQE6</accession>
<feature type="domain" description="WH2" evidence="1">
    <location>
        <begin position="41"/>
        <end position="61"/>
    </location>
</feature>
<dbReference type="Proteomes" id="UP000256970">
    <property type="component" value="Unassembled WGS sequence"/>
</dbReference>
<protein>
    <recommendedName>
        <fullName evidence="1">WH2 domain-containing protein</fullName>
    </recommendedName>
</protein>